<dbReference type="EMBL" id="JBHTHX010002342">
    <property type="protein sequence ID" value="MFD0890296.1"/>
    <property type="molecule type" value="Genomic_DNA"/>
</dbReference>
<accession>A0ABW3E4Q9</accession>
<evidence type="ECO:0000259" key="3">
    <source>
        <dbReference type="Pfam" id="PF05690"/>
    </source>
</evidence>
<comment type="caution">
    <text evidence="4">The sequence shown here is derived from an EMBL/GenBank/DDBJ whole genome shotgun (WGS) entry which is preliminary data.</text>
</comment>
<dbReference type="InterPro" id="IPR013785">
    <property type="entry name" value="Aldolase_TIM"/>
</dbReference>
<name>A0ABW3E4Q9_9ACTN</name>
<feature type="domain" description="Thiazole synthase ThiG" evidence="3">
    <location>
        <begin position="2"/>
        <end position="33"/>
    </location>
</feature>
<keyword evidence="5" id="KW-1185">Reference proteome</keyword>
<protein>
    <submittedName>
        <fullName evidence="4">Thiazole synthase</fullName>
    </submittedName>
</protein>
<gene>
    <name evidence="4" type="ORF">ACFQ08_37620</name>
</gene>
<sequence length="36" mass="3859">LMAQAMRSAVVAGRTARAAGRIPRRRYAEASSPMTP</sequence>
<evidence type="ECO:0000313" key="4">
    <source>
        <dbReference type="EMBL" id="MFD0890296.1"/>
    </source>
</evidence>
<dbReference type="Pfam" id="PF05690">
    <property type="entry name" value="ThiG"/>
    <property type="match status" value="1"/>
</dbReference>
<dbReference type="Gene3D" id="3.20.20.70">
    <property type="entry name" value="Aldolase class I"/>
    <property type="match status" value="1"/>
</dbReference>
<evidence type="ECO:0000256" key="2">
    <source>
        <dbReference type="SAM" id="MobiDB-lite"/>
    </source>
</evidence>
<feature type="non-terminal residue" evidence="4">
    <location>
        <position position="1"/>
    </location>
</feature>
<keyword evidence="1" id="KW-0704">Schiff base</keyword>
<reference evidence="5" key="1">
    <citation type="journal article" date="2019" name="Int. J. Syst. Evol. Microbiol.">
        <title>The Global Catalogue of Microorganisms (GCM) 10K type strain sequencing project: providing services to taxonomists for standard genome sequencing and annotation.</title>
        <authorList>
            <consortium name="The Broad Institute Genomics Platform"/>
            <consortium name="The Broad Institute Genome Sequencing Center for Infectious Disease"/>
            <person name="Wu L."/>
            <person name="Ma J."/>
        </authorList>
    </citation>
    <scope>NUCLEOTIDE SEQUENCE [LARGE SCALE GENOMIC DNA]</scope>
    <source>
        <strain evidence="5">CCUG 62974</strain>
    </source>
</reference>
<evidence type="ECO:0000256" key="1">
    <source>
        <dbReference type="ARBA" id="ARBA00023270"/>
    </source>
</evidence>
<dbReference type="Proteomes" id="UP001597024">
    <property type="component" value="Unassembled WGS sequence"/>
</dbReference>
<evidence type="ECO:0000313" key="5">
    <source>
        <dbReference type="Proteomes" id="UP001597024"/>
    </source>
</evidence>
<proteinExistence type="predicted"/>
<feature type="region of interest" description="Disordered" evidence="2">
    <location>
        <begin position="14"/>
        <end position="36"/>
    </location>
</feature>
<dbReference type="InterPro" id="IPR033983">
    <property type="entry name" value="Thiazole_synthase_ThiG"/>
</dbReference>
<organism evidence="4 5">
    <name type="scientific">Streptosporangium algeriense</name>
    <dbReference type="NCBI Taxonomy" id="1682748"/>
    <lineage>
        <taxon>Bacteria</taxon>
        <taxon>Bacillati</taxon>
        <taxon>Actinomycetota</taxon>
        <taxon>Actinomycetes</taxon>
        <taxon>Streptosporangiales</taxon>
        <taxon>Streptosporangiaceae</taxon>
        <taxon>Streptosporangium</taxon>
    </lineage>
</organism>